<gene>
    <name evidence="1" type="ORF">PC115_g10950</name>
    <name evidence="2" type="ORF">PC117_g15553</name>
    <name evidence="3" type="ORF">PC118_g14813</name>
    <name evidence="4" type="ORF">PC129_g13914</name>
</gene>
<evidence type="ECO:0000313" key="4">
    <source>
        <dbReference type="EMBL" id="KAG3215199.1"/>
    </source>
</evidence>
<dbReference type="Proteomes" id="UP000774804">
    <property type="component" value="Unassembled WGS sequence"/>
</dbReference>
<name>A0A8T1CI87_9STRA</name>
<comment type="caution">
    <text evidence="2">The sequence shown here is derived from an EMBL/GenBank/DDBJ whole genome shotgun (WGS) entry which is preliminary data.</text>
</comment>
<evidence type="ECO:0000313" key="3">
    <source>
        <dbReference type="EMBL" id="KAG2973970.1"/>
    </source>
</evidence>
<dbReference type="Proteomes" id="UP000736787">
    <property type="component" value="Unassembled WGS sequence"/>
</dbReference>
<dbReference type="EMBL" id="RCML01000553">
    <property type="protein sequence ID" value="KAG2973970.1"/>
    <property type="molecule type" value="Genomic_DNA"/>
</dbReference>
<dbReference type="EMBL" id="RCMV01000576">
    <property type="protein sequence ID" value="KAG3215199.1"/>
    <property type="molecule type" value="Genomic_DNA"/>
</dbReference>
<dbReference type="EMBL" id="RCMI01000334">
    <property type="protein sequence ID" value="KAG2916683.1"/>
    <property type="molecule type" value="Genomic_DNA"/>
</dbReference>
<proteinExistence type="predicted"/>
<sequence length="34" mass="3691">MDQKSDVESAANAVPAITTVDTSFERFVDKTGIF</sequence>
<evidence type="ECO:0000313" key="2">
    <source>
        <dbReference type="EMBL" id="KAG2923937.1"/>
    </source>
</evidence>
<reference evidence="2" key="1">
    <citation type="submission" date="2018-10" db="EMBL/GenBank/DDBJ databases">
        <title>Effector identification in a new, highly contiguous assembly of the strawberry crown rot pathogen Phytophthora cactorum.</title>
        <authorList>
            <person name="Armitage A.D."/>
            <person name="Nellist C.F."/>
            <person name="Bates H."/>
            <person name="Vickerstaff R.J."/>
            <person name="Harrison R.J."/>
        </authorList>
    </citation>
    <scope>NUCLEOTIDE SEQUENCE</scope>
    <source>
        <strain evidence="1">4032</strain>
        <strain evidence="2">4040</strain>
        <strain evidence="3">P415</strain>
        <strain evidence="4">P421</strain>
    </source>
</reference>
<dbReference type="AlphaFoldDB" id="A0A8T1CI87"/>
<organism evidence="2 5">
    <name type="scientific">Phytophthora cactorum</name>
    <dbReference type="NCBI Taxonomy" id="29920"/>
    <lineage>
        <taxon>Eukaryota</taxon>
        <taxon>Sar</taxon>
        <taxon>Stramenopiles</taxon>
        <taxon>Oomycota</taxon>
        <taxon>Peronosporomycetes</taxon>
        <taxon>Peronosporales</taxon>
        <taxon>Peronosporaceae</taxon>
        <taxon>Phytophthora</taxon>
    </lineage>
</organism>
<dbReference type="EMBL" id="RCMK01000523">
    <property type="protein sequence ID" value="KAG2923937.1"/>
    <property type="molecule type" value="Genomic_DNA"/>
</dbReference>
<protein>
    <submittedName>
        <fullName evidence="2">Uncharacterized protein</fullName>
    </submittedName>
</protein>
<accession>A0A8T1CI87</accession>
<dbReference type="Proteomes" id="UP000760860">
    <property type="component" value="Unassembled WGS sequence"/>
</dbReference>
<evidence type="ECO:0000313" key="1">
    <source>
        <dbReference type="EMBL" id="KAG2916683.1"/>
    </source>
</evidence>
<evidence type="ECO:0000313" key="5">
    <source>
        <dbReference type="Proteomes" id="UP000736787"/>
    </source>
</evidence>
<dbReference type="Proteomes" id="UP000697107">
    <property type="component" value="Unassembled WGS sequence"/>
</dbReference>